<gene>
    <name evidence="2" type="ORF">VF00_C0016G0012</name>
</gene>
<keyword evidence="1" id="KW-0812">Transmembrane</keyword>
<protein>
    <submittedName>
        <fullName evidence="2">Uncharacterized protein</fullName>
    </submittedName>
</protein>
<sequence length="179" mass="20535">MNKAVTVDIGILFLLAAFLAGTLGLVIWSLGSDLEVVQEDLAAALDQNRNGLNDDLGVAQAEQGRLEDEQKLLQDELGRYEYLICPDLTWEDTNWVMGLWPLSELPDFPMELWNYVEFTQWSTDLDWEPNFKLPFDTLLWDIDGEKSMVLNTWEDCIVLNPYWWNRLDASPSGSAFLSR</sequence>
<feature type="transmembrane region" description="Helical" evidence="1">
    <location>
        <begin position="12"/>
        <end position="31"/>
    </location>
</feature>
<keyword evidence="1" id="KW-1133">Transmembrane helix</keyword>
<organism evidence="2 3">
    <name type="scientific">candidate division Kazan bacterium GW2011_GWB1_52_7</name>
    <dbReference type="NCBI Taxonomy" id="1620414"/>
    <lineage>
        <taxon>Bacteria</taxon>
        <taxon>Bacteria division Kazan-3B-28</taxon>
    </lineage>
</organism>
<comment type="caution">
    <text evidence="2">The sequence shown here is derived from an EMBL/GenBank/DDBJ whole genome shotgun (WGS) entry which is preliminary data.</text>
</comment>
<reference evidence="2 3" key="1">
    <citation type="journal article" date="2015" name="Nature">
        <title>rRNA introns, odd ribosomes, and small enigmatic genomes across a large radiation of phyla.</title>
        <authorList>
            <person name="Brown C.T."/>
            <person name="Hug L.A."/>
            <person name="Thomas B.C."/>
            <person name="Sharon I."/>
            <person name="Castelle C.J."/>
            <person name="Singh A."/>
            <person name="Wilkins M.J."/>
            <person name="Williams K.H."/>
            <person name="Banfield J.F."/>
        </authorList>
    </citation>
    <scope>NUCLEOTIDE SEQUENCE [LARGE SCALE GENOMIC DNA]</scope>
</reference>
<evidence type="ECO:0000313" key="3">
    <source>
        <dbReference type="Proteomes" id="UP000034913"/>
    </source>
</evidence>
<dbReference type="Proteomes" id="UP000034913">
    <property type="component" value="Unassembled WGS sequence"/>
</dbReference>
<dbReference type="AlphaFoldDB" id="A0A0G2A217"/>
<proteinExistence type="predicted"/>
<evidence type="ECO:0000256" key="1">
    <source>
        <dbReference type="SAM" id="Phobius"/>
    </source>
</evidence>
<dbReference type="EMBL" id="LCRB01000016">
    <property type="protein sequence ID" value="KKW26174.1"/>
    <property type="molecule type" value="Genomic_DNA"/>
</dbReference>
<evidence type="ECO:0000313" key="2">
    <source>
        <dbReference type="EMBL" id="KKW26174.1"/>
    </source>
</evidence>
<keyword evidence="1" id="KW-0472">Membrane</keyword>
<name>A0A0G2A217_UNCK3</name>
<accession>A0A0G2A217</accession>